<dbReference type="SMART" id="SM00770">
    <property type="entry name" value="Zn_dep_PLPC"/>
    <property type="match status" value="1"/>
</dbReference>
<keyword evidence="3" id="KW-0479">Metal-binding</keyword>
<gene>
    <name evidence="9" type="ORF">HNR32_000077</name>
</gene>
<protein>
    <recommendedName>
        <fullName evidence="2">Phospholipase C</fullName>
        <ecNumber evidence="1">3.1.4.3</ecNumber>
    </recommendedName>
    <alternativeName>
        <fullName evidence="7">Phosphatidylcholine cholinephosphohydrolase</fullName>
    </alternativeName>
</protein>
<dbReference type="EMBL" id="JACHFH010000001">
    <property type="protein sequence ID" value="MBB5334977.1"/>
    <property type="molecule type" value="Genomic_DNA"/>
</dbReference>
<dbReference type="GO" id="GO:0008270">
    <property type="term" value="F:zinc ion binding"/>
    <property type="evidence" value="ECO:0007669"/>
    <property type="project" value="InterPro"/>
</dbReference>
<dbReference type="InterPro" id="IPR008947">
    <property type="entry name" value="PLipase_C/P1_nuclease_dom_sf"/>
</dbReference>
<keyword evidence="6" id="KW-0862">Zinc</keyword>
<dbReference type="InterPro" id="IPR029002">
    <property type="entry name" value="PLPC/GPLD1"/>
</dbReference>
<keyword evidence="5 9" id="KW-0378">Hydrolase</keyword>
<evidence type="ECO:0000259" key="8">
    <source>
        <dbReference type="PROSITE" id="PS51346"/>
    </source>
</evidence>
<organism evidence="9 10">
    <name type="scientific">Pectinatus brassicae</name>
    <dbReference type="NCBI Taxonomy" id="862415"/>
    <lineage>
        <taxon>Bacteria</taxon>
        <taxon>Bacillati</taxon>
        <taxon>Bacillota</taxon>
        <taxon>Negativicutes</taxon>
        <taxon>Selenomonadales</taxon>
        <taxon>Selenomonadaceae</taxon>
        <taxon>Pectinatus</taxon>
    </lineage>
</organism>
<dbReference type="Proteomes" id="UP000559117">
    <property type="component" value="Unassembled WGS sequence"/>
</dbReference>
<dbReference type="RefSeq" id="WP_183858806.1">
    <property type="nucleotide sequence ID" value="NZ_JACHFH010000001.1"/>
</dbReference>
<evidence type="ECO:0000313" key="9">
    <source>
        <dbReference type="EMBL" id="MBB5334977.1"/>
    </source>
</evidence>
<evidence type="ECO:0000256" key="2">
    <source>
        <dbReference type="ARBA" id="ARBA00018391"/>
    </source>
</evidence>
<evidence type="ECO:0000256" key="3">
    <source>
        <dbReference type="ARBA" id="ARBA00022723"/>
    </source>
</evidence>
<dbReference type="AlphaFoldDB" id="A0A840UHG4"/>
<sequence>MRINYYLNALPVPLSMSIWLQKIMDSKAARELCFTHKFCNMQTVALLQQFSDKRTAAMVQKNMEYIQNGVVWADLNFKNIMHFYDPFKNKGLWKFSPAVVSFEFYLDKAERFLKKRNMDKSFFYLGAAIHLLQDMSVPHHVSGNLFNGHKKFEEWVQLNLHQFVFFTDMKWRECKNPIQLFMDAAYFATNFILLVDNKATIRDYFSTANILLLETQKNTASLLEWFVKKI</sequence>
<comment type="caution">
    <text evidence="9">The sequence shown here is derived from an EMBL/GenBank/DDBJ whole genome shotgun (WGS) entry which is preliminary data.</text>
</comment>
<feature type="domain" description="Zn-dependent PLC" evidence="8">
    <location>
        <begin position="23"/>
        <end position="230"/>
    </location>
</feature>
<accession>A0A840UHG4</accession>
<evidence type="ECO:0000256" key="4">
    <source>
        <dbReference type="ARBA" id="ARBA00022729"/>
    </source>
</evidence>
<evidence type="ECO:0000256" key="5">
    <source>
        <dbReference type="ARBA" id="ARBA00022801"/>
    </source>
</evidence>
<name>A0A840UHG4_9FIRM</name>
<evidence type="ECO:0000256" key="7">
    <source>
        <dbReference type="ARBA" id="ARBA00031285"/>
    </source>
</evidence>
<reference evidence="9 10" key="1">
    <citation type="submission" date="2020-08" db="EMBL/GenBank/DDBJ databases">
        <title>Genomic Encyclopedia of Type Strains, Phase IV (KMG-IV): sequencing the most valuable type-strain genomes for metagenomic binning, comparative biology and taxonomic classification.</title>
        <authorList>
            <person name="Goeker M."/>
        </authorList>
    </citation>
    <scope>NUCLEOTIDE SEQUENCE [LARGE SCALE GENOMIC DNA]</scope>
    <source>
        <strain evidence="9 10">DSM 24661</strain>
    </source>
</reference>
<dbReference type="Gene3D" id="1.10.575.10">
    <property type="entry name" value="P1 Nuclease"/>
    <property type="match status" value="1"/>
</dbReference>
<dbReference type="Pfam" id="PF00882">
    <property type="entry name" value="Zn_dep_PLPC"/>
    <property type="match status" value="1"/>
</dbReference>
<dbReference type="PROSITE" id="PS51346">
    <property type="entry name" value="PROKAR_ZN_DEPEND_PLPC_2"/>
    <property type="match status" value="1"/>
</dbReference>
<proteinExistence type="predicted"/>
<keyword evidence="4" id="KW-0732">Signal</keyword>
<dbReference type="CDD" id="cd11009">
    <property type="entry name" value="Zn_dep_PLPC"/>
    <property type="match status" value="1"/>
</dbReference>
<evidence type="ECO:0000256" key="6">
    <source>
        <dbReference type="ARBA" id="ARBA00022833"/>
    </source>
</evidence>
<dbReference type="EC" id="3.1.4.3" evidence="1"/>
<evidence type="ECO:0000256" key="1">
    <source>
        <dbReference type="ARBA" id="ARBA00012018"/>
    </source>
</evidence>
<dbReference type="InterPro" id="IPR001531">
    <property type="entry name" value="Zn_PLipaseC"/>
</dbReference>
<dbReference type="SUPFAM" id="SSF48537">
    <property type="entry name" value="Phospholipase C/P1 nuclease"/>
    <property type="match status" value="1"/>
</dbReference>
<keyword evidence="10" id="KW-1185">Reference proteome</keyword>
<dbReference type="GO" id="GO:0034480">
    <property type="term" value="F:phosphatidylcholine phospholipase C activity"/>
    <property type="evidence" value="ECO:0007669"/>
    <property type="project" value="UniProtKB-EC"/>
</dbReference>
<evidence type="ECO:0000313" key="10">
    <source>
        <dbReference type="Proteomes" id="UP000559117"/>
    </source>
</evidence>